<comment type="subcellular location">
    <subcellularLocation>
        <location evidence="2">Cell membrane</location>
        <topology evidence="2">Multi-pass membrane protein</topology>
    </subcellularLocation>
</comment>
<dbReference type="Pfam" id="PF02518">
    <property type="entry name" value="HATPase_c"/>
    <property type="match status" value="1"/>
</dbReference>
<dbReference type="Gene3D" id="6.10.340.10">
    <property type="match status" value="1"/>
</dbReference>
<evidence type="ECO:0000256" key="2">
    <source>
        <dbReference type="ARBA" id="ARBA00004651"/>
    </source>
</evidence>
<dbReference type="Pfam" id="PF00672">
    <property type="entry name" value="HAMP"/>
    <property type="match status" value="1"/>
</dbReference>
<dbReference type="CDD" id="cd00082">
    <property type="entry name" value="HisKA"/>
    <property type="match status" value="1"/>
</dbReference>
<dbReference type="InterPro" id="IPR003660">
    <property type="entry name" value="HAMP_dom"/>
</dbReference>
<dbReference type="Gene3D" id="3.30.450.20">
    <property type="entry name" value="PAS domain"/>
    <property type="match status" value="1"/>
</dbReference>
<dbReference type="GO" id="GO:0005886">
    <property type="term" value="C:plasma membrane"/>
    <property type="evidence" value="ECO:0007669"/>
    <property type="project" value="UniProtKB-SubCell"/>
</dbReference>
<dbReference type="InterPro" id="IPR004358">
    <property type="entry name" value="Sig_transdc_His_kin-like_C"/>
</dbReference>
<feature type="domain" description="PAS" evidence="15">
    <location>
        <begin position="227"/>
        <end position="263"/>
    </location>
</feature>
<dbReference type="InterPro" id="IPR035965">
    <property type="entry name" value="PAS-like_dom_sf"/>
</dbReference>
<dbReference type="InterPro" id="IPR003661">
    <property type="entry name" value="HisK_dim/P_dom"/>
</dbReference>
<evidence type="ECO:0000313" key="17">
    <source>
        <dbReference type="EMBL" id="NJI03478.1"/>
    </source>
</evidence>
<dbReference type="FunFam" id="1.10.287.130:FF:000001">
    <property type="entry name" value="Two-component sensor histidine kinase"/>
    <property type="match status" value="1"/>
</dbReference>
<dbReference type="GO" id="GO:0000155">
    <property type="term" value="F:phosphorelay sensor kinase activity"/>
    <property type="evidence" value="ECO:0007669"/>
    <property type="project" value="InterPro"/>
</dbReference>
<evidence type="ECO:0000256" key="5">
    <source>
        <dbReference type="ARBA" id="ARBA00022475"/>
    </source>
</evidence>
<dbReference type="SMART" id="SM00387">
    <property type="entry name" value="HATPase_c"/>
    <property type="match status" value="1"/>
</dbReference>
<evidence type="ECO:0000259" key="16">
    <source>
        <dbReference type="PROSITE" id="PS50885"/>
    </source>
</evidence>
<keyword evidence="7" id="KW-0808">Transferase</keyword>
<keyword evidence="13" id="KW-0812">Transmembrane</keyword>
<evidence type="ECO:0000256" key="3">
    <source>
        <dbReference type="ARBA" id="ARBA00012438"/>
    </source>
</evidence>
<dbReference type="GO" id="GO:0004721">
    <property type="term" value="F:phosphoprotein phosphatase activity"/>
    <property type="evidence" value="ECO:0007669"/>
    <property type="project" value="TreeGrafter"/>
</dbReference>
<dbReference type="PROSITE" id="PS50109">
    <property type="entry name" value="HIS_KIN"/>
    <property type="match status" value="1"/>
</dbReference>
<keyword evidence="8" id="KW-0547">Nucleotide-binding</keyword>
<dbReference type="SMART" id="SM00388">
    <property type="entry name" value="HisKA"/>
    <property type="match status" value="1"/>
</dbReference>
<name>A0A2T4MJF2_9STAP</name>
<dbReference type="RefSeq" id="WP_060551227.1">
    <property type="nucleotide sequence ID" value="NZ_CP009623.1"/>
</dbReference>
<evidence type="ECO:0000256" key="9">
    <source>
        <dbReference type="ARBA" id="ARBA00022777"/>
    </source>
</evidence>
<feature type="domain" description="HAMP" evidence="16">
    <location>
        <begin position="170"/>
        <end position="222"/>
    </location>
</feature>
<comment type="caution">
    <text evidence="17">The sequence shown here is derived from an EMBL/GenBank/DDBJ whole genome shotgun (WGS) entry which is preliminary data.</text>
</comment>
<feature type="domain" description="Histidine kinase" evidence="14">
    <location>
        <begin position="352"/>
        <end position="566"/>
    </location>
</feature>
<keyword evidence="10" id="KW-0067">ATP-binding</keyword>
<dbReference type="InterPro" id="IPR003594">
    <property type="entry name" value="HATPase_dom"/>
</dbReference>
<evidence type="ECO:0000259" key="14">
    <source>
        <dbReference type="PROSITE" id="PS50109"/>
    </source>
</evidence>
<keyword evidence="9" id="KW-0418">Kinase</keyword>
<dbReference type="FunFam" id="3.30.565.10:FF:000006">
    <property type="entry name" value="Sensor histidine kinase WalK"/>
    <property type="match status" value="1"/>
</dbReference>
<dbReference type="PRINTS" id="PR00344">
    <property type="entry name" value="BCTRLSENSOR"/>
</dbReference>
<dbReference type="CDD" id="cd00075">
    <property type="entry name" value="HATPase"/>
    <property type="match status" value="1"/>
</dbReference>
<evidence type="ECO:0000256" key="1">
    <source>
        <dbReference type="ARBA" id="ARBA00000085"/>
    </source>
</evidence>
<accession>A0A2T4MJF2</accession>
<dbReference type="Proteomes" id="UP000646308">
    <property type="component" value="Unassembled WGS sequence"/>
</dbReference>
<dbReference type="GO" id="GO:0005524">
    <property type="term" value="F:ATP binding"/>
    <property type="evidence" value="ECO:0007669"/>
    <property type="project" value="UniProtKB-KW"/>
</dbReference>
<dbReference type="Pfam" id="PF00512">
    <property type="entry name" value="HisKA"/>
    <property type="match status" value="1"/>
</dbReference>
<dbReference type="PANTHER" id="PTHR45453:SF1">
    <property type="entry name" value="PHOSPHATE REGULON SENSOR PROTEIN PHOR"/>
    <property type="match status" value="1"/>
</dbReference>
<evidence type="ECO:0000256" key="12">
    <source>
        <dbReference type="ARBA" id="ARBA00023136"/>
    </source>
</evidence>
<evidence type="ECO:0000256" key="7">
    <source>
        <dbReference type="ARBA" id="ARBA00022679"/>
    </source>
</evidence>
<dbReference type="EMBL" id="WMFL01000085">
    <property type="protein sequence ID" value="NJI03478.1"/>
    <property type="molecule type" value="Genomic_DNA"/>
</dbReference>
<dbReference type="NCBIfam" id="NF046044">
    <property type="entry name" value="PnpS"/>
    <property type="match status" value="1"/>
</dbReference>
<dbReference type="GO" id="GO:0006355">
    <property type="term" value="P:regulation of DNA-templated transcription"/>
    <property type="evidence" value="ECO:0007669"/>
    <property type="project" value="InterPro"/>
</dbReference>
<dbReference type="GeneID" id="57691787"/>
<evidence type="ECO:0000256" key="6">
    <source>
        <dbReference type="ARBA" id="ARBA00022553"/>
    </source>
</evidence>
<dbReference type="PROSITE" id="PS50112">
    <property type="entry name" value="PAS"/>
    <property type="match status" value="1"/>
</dbReference>
<dbReference type="Pfam" id="PF00989">
    <property type="entry name" value="PAS"/>
    <property type="match status" value="1"/>
</dbReference>
<dbReference type="InterPro" id="IPR036890">
    <property type="entry name" value="HATPase_C_sf"/>
</dbReference>
<dbReference type="SUPFAM" id="SSF158472">
    <property type="entry name" value="HAMP domain-like"/>
    <property type="match status" value="1"/>
</dbReference>
<keyword evidence="12 13" id="KW-0472">Membrane</keyword>
<dbReference type="AlphaFoldDB" id="A0A2T4MJF2"/>
<dbReference type="OrthoDB" id="9813151at2"/>
<dbReference type="SUPFAM" id="SSF47384">
    <property type="entry name" value="Homodimeric domain of signal transducing histidine kinase"/>
    <property type="match status" value="1"/>
</dbReference>
<dbReference type="SMART" id="SM00091">
    <property type="entry name" value="PAS"/>
    <property type="match status" value="1"/>
</dbReference>
<dbReference type="InterPro" id="IPR013767">
    <property type="entry name" value="PAS_fold"/>
</dbReference>
<proteinExistence type="predicted"/>
<evidence type="ECO:0000256" key="4">
    <source>
        <dbReference type="ARBA" id="ARBA00017772"/>
    </source>
</evidence>
<dbReference type="InterPro" id="IPR005467">
    <property type="entry name" value="His_kinase_dom"/>
</dbReference>
<dbReference type="EC" id="2.7.13.3" evidence="3"/>
<dbReference type="PROSITE" id="PS50885">
    <property type="entry name" value="HAMP"/>
    <property type="match status" value="1"/>
</dbReference>
<dbReference type="InterPro" id="IPR050351">
    <property type="entry name" value="BphY/WalK/GraS-like"/>
</dbReference>
<keyword evidence="6" id="KW-0597">Phosphoprotein</keyword>
<dbReference type="InterPro" id="IPR036097">
    <property type="entry name" value="HisK_dim/P_sf"/>
</dbReference>
<protein>
    <recommendedName>
        <fullName evidence="4">Sensor protein kinase WalK</fullName>
        <ecNumber evidence="3">2.7.13.3</ecNumber>
    </recommendedName>
</protein>
<dbReference type="SUPFAM" id="SSF55785">
    <property type="entry name" value="PYP-like sensor domain (PAS domain)"/>
    <property type="match status" value="1"/>
</dbReference>
<dbReference type="InterPro" id="IPR000014">
    <property type="entry name" value="PAS"/>
</dbReference>
<comment type="catalytic activity">
    <reaction evidence="1">
        <text>ATP + protein L-histidine = ADP + protein N-phospho-L-histidine.</text>
        <dbReference type="EC" id="2.7.13.3"/>
    </reaction>
</comment>
<dbReference type="SMART" id="SM00304">
    <property type="entry name" value="HAMP"/>
    <property type="match status" value="1"/>
</dbReference>
<reference evidence="17" key="1">
    <citation type="submission" date="2019-11" db="EMBL/GenBank/DDBJ databases">
        <title>Whole genome comparisons of Staphylococcus agnetis isolates from cattle and chickens.</title>
        <authorList>
            <person name="Rhoads D."/>
            <person name="Shwani A."/>
            <person name="Adkins P."/>
            <person name="Calcutt M."/>
            <person name="Middleton J."/>
        </authorList>
    </citation>
    <scope>NUCLEOTIDE SEQUENCE</scope>
    <source>
        <strain evidence="17">1387</strain>
    </source>
</reference>
<sequence length="566" mass="65193">MIKFYHKLLIILTTITVVSFLILGFIVHNSIYTISVDHQKRELLKQSKHIIQRYQAHQSSRIQDIAETYQANIHIITNGKTETLHTEKDFTIENRKDELLRQLHSENPVYILDGKSGEYLYGVKHQQTILLMSGKYDAVYDLQMQFWKYLILIGIVIMALIFFTVRYINRTYIQPINEVSYAASLLTQGNYKVRVPESSVKETRELYVTINVLARRLERLNSEQKIQRNRLVTTLENIPSAVLMIDKHGNIVVANKTFYEIFNETKNVEHQNYEKFLHPTLKKLVVEGFRTEKPVYDQVELQLSLIHQKFFDTSCVPILTRTKKRLQGMVIVLHDITQLKKLENLRRDFVANVSHELKTPITSMKGFTETLLDGAKNDEASLDMFLNIMLKESNRIQSLVNDLLDLSKIEQNTALDKHPINLSQVANNALDLIQPLASEKNIDLIDEIDEHITALADETKMSQVIVNLLSNAVNYSPPDKTITLRVYQNDKHKVIEVIDEGIGIAEEETVRIFERFYRVDKARSRESGGTGLGLSITKHIVEGYQGKIEVESEIGKGSTFRVQLPE</sequence>
<dbReference type="Gene3D" id="3.30.565.10">
    <property type="entry name" value="Histidine kinase-like ATPase, C-terminal domain"/>
    <property type="match status" value="1"/>
</dbReference>
<organism evidence="17 18">
    <name type="scientific">Staphylococcus agnetis</name>
    <dbReference type="NCBI Taxonomy" id="985762"/>
    <lineage>
        <taxon>Bacteria</taxon>
        <taxon>Bacillati</taxon>
        <taxon>Bacillota</taxon>
        <taxon>Bacilli</taxon>
        <taxon>Bacillales</taxon>
        <taxon>Staphylococcaceae</taxon>
        <taxon>Staphylococcus</taxon>
    </lineage>
</organism>
<dbReference type="GO" id="GO:0016036">
    <property type="term" value="P:cellular response to phosphate starvation"/>
    <property type="evidence" value="ECO:0007669"/>
    <property type="project" value="TreeGrafter"/>
</dbReference>
<feature type="transmembrane region" description="Helical" evidence="13">
    <location>
        <begin position="7"/>
        <end position="27"/>
    </location>
</feature>
<dbReference type="Gene3D" id="1.10.287.130">
    <property type="match status" value="1"/>
</dbReference>
<evidence type="ECO:0000256" key="8">
    <source>
        <dbReference type="ARBA" id="ARBA00022741"/>
    </source>
</evidence>
<evidence type="ECO:0000259" key="15">
    <source>
        <dbReference type="PROSITE" id="PS50112"/>
    </source>
</evidence>
<evidence type="ECO:0000313" key="18">
    <source>
        <dbReference type="Proteomes" id="UP000646308"/>
    </source>
</evidence>
<dbReference type="CDD" id="cd06225">
    <property type="entry name" value="HAMP"/>
    <property type="match status" value="1"/>
</dbReference>
<feature type="transmembrane region" description="Helical" evidence="13">
    <location>
        <begin position="146"/>
        <end position="165"/>
    </location>
</feature>
<evidence type="ECO:0000256" key="13">
    <source>
        <dbReference type="SAM" id="Phobius"/>
    </source>
</evidence>
<dbReference type="PANTHER" id="PTHR45453">
    <property type="entry name" value="PHOSPHATE REGULON SENSOR PROTEIN PHOR"/>
    <property type="match status" value="1"/>
</dbReference>
<evidence type="ECO:0000256" key="10">
    <source>
        <dbReference type="ARBA" id="ARBA00022840"/>
    </source>
</evidence>
<dbReference type="SUPFAM" id="SSF55874">
    <property type="entry name" value="ATPase domain of HSP90 chaperone/DNA topoisomerase II/histidine kinase"/>
    <property type="match status" value="1"/>
</dbReference>
<keyword evidence="5" id="KW-1003">Cell membrane</keyword>
<keyword evidence="11" id="KW-0902">Two-component regulatory system</keyword>
<gene>
    <name evidence="17" type="ORF">GLV84_11625</name>
</gene>
<dbReference type="NCBIfam" id="TIGR00229">
    <property type="entry name" value="sensory_box"/>
    <property type="match status" value="1"/>
</dbReference>
<keyword evidence="13" id="KW-1133">Transmembrane helix</keyword>
<dbReference type="KEGG" id="sagq:EP23_04240"/>
<evidence type="ECO:0000256" key="11">
    <source>
        <dbReference type="ARBA" id="ARBA00023012"/>
    </source>
</evidence>